<dbReference type="InterPro" id="IPR000719">
    <property type="entry name" value="Prot_kinase_dom"/>
</dbReference>
<evidence type="ECO:0000256" key="1">
    <source>
        <dbReference type="ARBA" id="ARBA00022679"/>
    </source>
</evidence>
<accession>E3MU38</accession>
<protein>
    <recommendedName>
        <fullName evidence="6">mitogen-activated protein kinase kinase</fullName>
        <ecNumber evidence="6">2.7.12.2</ecNumber>
    </recommendedName>
</protein>
<dbReference type="SMART" id="SM00220">
    <property type="entry name" value="S_TKc"/>
    <property type="match status" value="1"/>
</dbReference>
<evidence type="ECO:0000256" key="8">
    <source>
        <dbReference type="ARBA" id="ARBA00049299"/>
    </source>
</evidence>
<evidence type="ECO:0000256" key="3">
    <source>
        <dbReference type="ARBA" id="ARBA00022777"/>
    </source>
</evidence>
<evidence type="ECO:0000256" key="9">
    <source>
        <dbReference type="ARBA" id="ARBA00051693"/>
    </source>
</evidence>
<evidence type="ECO:0000313" key="11">
    <source>
        <dbReference type="EMBL" id="EFP09052.1"/>
    </source>
</evidence>
<evidence type="ECO:0000256" key="7">
    <source>
        <dbReference type="ARBA" id="ARBA00049014"/>
    </source>
</evidence>
<evidence type="ECO:0000256" key="2">
    <source>
        <dbReference type="ARBA" id="ARBA00022741"/>
    </source>
</evidence>
<evidence type="ECO:0000256" key="4">
    <source>
        <dbReference type="ARBA" id="ARBA00022840"/>
    </source>
</evidence>
<gene>
    <name evidence="11" type="ORF">CRE_22552</name>
</gene>
<keyword evidence="4" id="KW-0067">ATP-binding</keyword>
<comment type="catalytic activity">
    <reaction evidence="8">
        <text>L-threonyl-[protein] + ATP = O-phospho-L-threonyl-[protein] + ADP + H(+)</text>
        <dbReference type="Rhea" id="RHEA:46608"/>
        <dbReference type="Rhea" id="RHEA-COMP:11060"/>
        <dbReference type="Rhea" id="RHEA-COMP:11605"/>
        <dbReference type="ChEBI" id="CHEBI:15378"/>
        <dbReference type="ChEBI" id="CHEBI:30013"/>
        <dbReference type="ChEBI" id="CHEBI:30616"/>
        <dbReference type="ChEBI" id="CHEBI:61977"/>
        <dbReference type="ChEBI" id="CHEBI:456216"/>
        <dbReference type="EC" id="2.7.12.2"/>
    </reaction>
</comment>
<dbReference type="Proteomes" id="UP000008281">
    <property type="component" value="Unassembled WGS sequence"/>
</dbReference>
<dbReference type="EC" id="2.7.12.2" evidence="6"/>
<keyword evidence="12" id="KW-1185">Reference proteome</keyword>
<proteinExistence type="inferred from homology"/>
<keyword evidence="3" id="KW-0418">Kinase</keyword>
<dbReference type="AlphaFoldDB" id="E3MU38"/>
<evidence type="ECO:0000256" key="6">
    <source>
        <dbReference type="ARBA" id="ARBA00038999"/>
    </source>
</evidence>
<dbReference type="eggNOG" id="KOG0581">
    <property type="taxonomic scope" value="Eukaryota"/>
</dbReference>
<dbReference type="InParanoid" id="E3MU38"/>
<dbReference type="Pfam" id="PF00069">
    <property type="entry name" value="Pkinase"/>
    <property type="match status" value="1"/>
</dbReference>
<evidence type="ECO:0000256" key="5">
    <source>
        <dbReference type="ARBA" id="ARBA00038035"/>
    </source>
</evidence>
<dbReference type="PANTHER" id="PTHR48013:SF9">
    <property type="entry name" value="DUAL SPECIFICITY MITOGEN-ACTIVATED PROTEIN KINASE KINASE 5"/>
    <property type="match status" value="1"/>
</dbReference>
<dbReference type="PROSITE" id="PS50011">
    <property type="entry name" value="PROTEIN_KINASE_DOM"/>
    <property type="match status" value="1"/>
</dbReference>
<dbReference type="PANTHER" id="PTHR48013">
    <property type="entry name" value="DUAL SPECIFICITY MITOGEN-ACTIVATED PROTEIN KINASE KINASE 5-RELATED"/>
    <property type="match status" value="1"/>
</dbReference>
<dbReference type="STRING" id="31234.E3MU38"/>
<keyword evidence="2" id="KW-0547">Nucleotide-binding</keyword>
<keyword evidence="1" id="KW-0808">Transferase</keyword>
<dbReference type="OrthoDB" id="248923at2759"/>
<reference evidence="11" key="1">
    <citation type="submission" date="2007-07" db="EMBL/GenBank/DDBJ databases">
        <title>PCAP assembly of the Caenorhabditis remanei genome.</title>
        <authorList>
            <consortium name="The Caenorhabditis remanei Sequencing Consortium"/>
            <person name="Wilson R.K."/>
        </authorList>
    </citation>
    <scope>NUCLEOTIDE SEQUENCE [LARGE SCALE GENOMIC DNA]</scope>
    <source>
        <strain evidence="11">PB4641</strain>
    </source>
</reference>
<feature type="domain" description="Protein kinase" evidence="10">
    <location>
        <begin position="1"/>
        <end position="160"/>
    </location>
</feature>
<dbReference type="Gene3D" id="1.10.510.10">
    <property type="entry name" value="Transferase(Phosphotransferase) domain 1"/>
    <property type="match status" value="1"/>
</dbReference>
<evidence type="ECO:0000259" key="10">
    <source>
        <dbReference type="PROSITE" id="PS50011"/>
    </source>
</evidence>
<dbReference type="HOGENOM" id="CLU_1483320_0_0_1"/>
<dbReference type="GO" id="GO:0005524">
    <property type="term" value="F:ATP binding"/>
    <property type="evidence" value="ECO:0007669"/>
    <property type="project" value="UniProtKB-KW"/>
</dbReference>
<comment type="similarity">
    <text evidence="5">Belongs to the protein kinase superfamily. STE Ser/Thr protein kinase family. MAP kinase kinase subfamily.</text>
</comment>
<dbReference type="OMA" id="MESREWF"/>
<comment type="catalytic activity">
    <reaction evidence="9">
        <text>L-tyrosyl-[protein] + ATP = O-phospho-L-tyrosyl-[protein] + ADP + H(+)</text>
        <dbReference type="Rhea" id="RHEA:10596"/>
        <dbReference type="Rhea" id="RHEA-COMP:10136"/>
        <dbReference type="Rhea" id="RHEA-COMP:20101"/>
        <dbReference type="ChEBI" id="CHEBI:15378"/>
        <dbReference type="ChEBI" id="CHEBI:30616"/>
        <dbReference type="ChEBI" id="CHEBI:46858"/>
        <dbReference type="ChEBI" id="CHEBI:61978"/>
        <dbReference type="ChEBI" id="CHEBI:456216"/>
        <dbReference type="EC" id="2.7.12.2"/>
    </reaction>
</comment>
<evidence type="ECO:0000313" key="12">
    <source>
        <dbReference type="Proteomes" id="UP000008281"/>
    </source>
</evidence>
<dbReference type="SUPFAM" id="SSF56112">
    <property type="entry name" value="Protein kinase-like (PK-like)"/>
    <property type="match status" value="1"/>
</dbReference>
<dbReference type="EMBL" id="DS268478">
    <property type="protein sequence ID" value="EFP09052.1"/>
    <property type="molecule type" value="Genomic_DNA"/>
</dbReference>
<sequence length="182" mass="20279">MIVEVVSSTFLYFQGSIHRDIKPGNLLCDDNGHIKIGDLGSCSRVEDIEIDEGKQSVAGTIAYQPPEAVSKTITETSVLKLDAWSLGISIVELATPKHPFSQTIITDQEDTLEFDIIFKNSPSLPTDQFNPNLCAFVSGCLKKIVEERMSLKDLCNLPYVKDFNGAIKMESREWFVDSFTKL</sequence>
<dbReference type="InterPro" id="IPR011009">
    <property type="entry name" value="Kinase-like_dom_sf"/>
</dbReference>
<organism evidence="12">
    <name type="scientific">Caenorhabditis remanei</name>
    <name type="common">Caenorhabditis vulgaris</name>
    <dbReference type="NCBI Taxonomy" id="31234"/>
    <lineage>
        <taxon>Eukaryota</taxon>
        <taxon>Metazoa</taxon>
        <taxon>Ecdysozoa</taxon>
        <taxon>Nematoda</taxon>
        <taxon>Chromadorea</taxon>
        <taxon>Rhabditida</taxon>
        <taxon>Rhabditina</taxon>
        <taxon>Rhabditomorpha</taxon>
        <taxon>Rhabditoidea</taxon>
        <taxon>Rhabditidae</taxon>
        <taxon>Peloderinae</taxon>
        <taxon>Caenorhabditis</taxon>
    </lineage>
</organism>
<dbReference type="GO" id="GO:0004708">
    <property type="term" value="F:MAP kinase kinase activity"/>
    <property type="evidence" value="ECO:0007669"/>
    <property type="project" value="UniProtKB-EC"/>
</dbReference>
<comment type="catalytic activity">
    <reaction evidence="7">
        <text>L-seryl-[protein] + ATP = O-phospho-L-seryl-[protein] + ADP + H(+)</text>
        <dbReference type="Rhea" id="RHEA:17989"/>
        <dbReference type="Rhea" id="RHEA-COMP:9863"/>
        <dbReference type="Rhea" id="RHEA-COMP:11604"/>
        <dbReference type="ChEBI" id="CHEBI:15378"/>
        <dbReference type="ChEBI" id="CHEBI:29999"/>
        <dbReference type="ChEBI" id="CHEBI:30616"/>
        <dbReference type="ChEBI" id="CHEBI:83421"/>
        <dbReference type="ChEBI" id="CHEBI:456216"/>
        <dbReference type="EC" id="2.7.12.2"/>
    </reaction>
</comment>
<name>E3MU38_CAERE</name>